<evidence type="ECO:0000256" key="8">
    <source>
        <dbReference type="ARBA" id="ARBA00022679"/>
    </source>
</evidence>
<dbReference type="InterPro" id="IPR003385">
    <property type="entry name" value="Glyco_hydro_77"/>
</dbReference>
<dbReference type="InterPro" id="IPR017853">
    <property type="entry name" value="GH"/>
</dbReference>
<evidence type="ECO:0000256" key="9">
    <source>
        <dbReference type="ARBA" id="ARBA00023277"/>
    </source>
</evidence>
<comment type="caution">
    <text evidence="13">The sequence shown here is derived from an EMBL/GenBank/DDBJ whole genome shotgun (WGS) entry which is preliminary data.</text>
</comment>
<keyword evidence="8 12" id="KW-0808">Transferase</keyword>
<comment type="similarity">
    <text evidence="3 12">Belongs to the disproportionating enzyme family.</text>
</comment>
<dbReference type="GO" id="GO:0004134">
    <property type="term" value="F:4-alpha-glucanotransferase activity"/>
    <property type="evidence" value="ECO:0007669"/>
    <property type="project" value="UniProtKB-EC"/>
</dbReference>
<evidence type="ECO:0000256" key="4">
    <source>
        <dbReference type="ARBA" id="ARBA00012560"/>
    </source>
</evidence>
<proteinExistence type="inferred from homology"/>
<sequence>MDEAYQHFLSCLTGKQWKRIGVKKRAGVALPLFSVYSKESIGIGEFPDLKLIIDWSKSVGLSIIQMLPLNDVGFDFRPYDAQSTIAFDPMYLSLEQLVEVDIRSYQDQINALRKNFPADRKKVNYRIKKAKLELLRIIFTHCGSKKSSRFEAYVQANRNWLKDYALFKSIQEEFDYSGWDSWPDEFKYRDEHAIDKYMEGHYQQINFQEWLQWQIYEQFSSVKQYAEKQKVFLMGDFPFLVSRNSADVWAHQNYFKLDLASGAPPDPYYANGQRWGMPPYRWEEIERDGYAYLVKKLQYADRFFDLYRIDHFVGLFRVWAISISEPPEHEGMRGFFDPPEECVWNDHGRNIISVMIGNSKMLPCGEDLGTIPMCSFQTLEEYGIPGMDVQRWSRDWNKTYDFKAPELYRKHSIATISTHDMSSFLGWWEFEAGTADEILFRRKCSEKGIPFDQIKEALFDIKKSKHGRLRWRKEINSVDRLLEVLGKSYDQVWNLADIYKGTVDEKEKFLKFLGIPTMPKKKDYPELVRRAFERAHEASSIFSIQLLQDWLSLADLGISDLWEFRINFPGTMSDRNWTMVIPASLEDLLISPVNPTVLKINRDSGRI</sequence>
<accession>A0A1G1KT45</accession>
<evidence type="ECO:0000256" key="11">
    <source>
        <dbReference type="ARBA" id="ARBA00031501"/>
    </source>
</evidence>
<dbReference type="SUPFAM" id="SSF51445">
    <property type="entry name" value="(Trans)glycosidases"/>
    <property type="match status" value="1"/>
</dbReference>
<evidence type="ECO:0000256" key="3">
    <source>
        <dbReference type="ARBA" id="ARBA00005684"/>
    </source>
</evidence>
<gene>
    <name evidence="13" type="ORF">A3G33_02130</name>
</gene>
<name>A0A1G1KT45_9BACT</name>
<evidence type="ECO:0000313" key="13">
    <source>
        <dbReference type="EMBL" id="OGW96134.1"/>
    </source>
</evidence>
<dbReference type="Gene3D" id="3.20.20.80">
    <property type="entry name" value="Glycosidases"/>
    <property type="match status" value="1"/>
</dbReference>
<dbReference type="Pfam" id="PF02446">
    <property type="entry name" value="Glyco_hydro_77"/>
    <property type="match status" value="1"/>
</dbReference>
<comment type="subcellular location">
    <subcellularLocation>
        <location evidence="2">Cytoplasm</location>
    </subcellularLocation>
</comment>
<evidence type="ECO:0000256" key="6">
    <source>
        <dbReference type="ARBA" id="ARBA00022490"/>
    </source>
</evidence>
<dbReference type="EMBL" id="MHFR01000053">
    <property type="protein sequence ID" value="OGW96134.1"/>
    <property type="molecule type" value="Genomic_DNA"/>
</dbReference>
<evidence type="ECO:0000256" key="2">
    <source>
        <dbReference type="ARBA" id="ARBA00004496"/>
    </source>
</evidence>
<evidence type="ECO:0000256" key="1">
    <source>
        <dbReference type="ARBA" id="ARBA00000439"/>
    </source>
</evidence>
<protein>
    <recommendedName>
        <fullName evidence="5 12">4-alpha-glucanotransferase</fullName>
        <ecNumber evidence="4 12">2.4.1.25</ecNumber>
    </recommendedName>
    <alternativeName>
        <fullName evidence="10 12">Amylomaltase</fullName>
    </alternativeName>
    <alternativeName>
        <fullName evidence="11 12">Disproportionating enzyme</fullName>
    </alternativeName>
</protein>
<keyword evidence="6" id="KW-0963">Cytoplasm</keyword>
<dbReference type="AlphaFoldDB" id="A0A1G1KT45"/>
<evidence type="ECO:0000256" key="10">
    <source>
        <dbReference type="ARBA" id="ARBA00031423"/>
    </source>
</evidence>
<dbReference type="PANTHER" id="PTHR32518">
    <property type="match status" value="1"/>
</dbReference>
<comment type="catalytic activity">
    <reaction evidence="1 12">
        <text>Transfers a segment of a (1-&gt;4)-alpha-D-glucan to a new position in an acceptor, which may be glucose or a (1-&gt;4)-alpha-D-glucan.</text>
        <dbReference type="EC" id="2.4.1.25"/>
    </reaction>
</comment>
<dbReference type="Proteomes" id="UP000178187">
    <property type="component" value="Unassembled WGS sequence"/>
</dbReference>
<reference evidence="13 14" key="1">
    <citation type="journal article" date="2016" name="Nat. Commun.">
        <title>Thousands of microbial genomes shed light on interconnected biogeochemical processes in an aquifer system.</title>
        <authorList>
            <person name="Anantharaman K."/>
            <person name="Brown C.T."/>
            <person name="Hug L.A."/>
            <person name="Sharon I."/>
            <person name="Castelle C.J."/>
            <person name="Probst A.J."/>
            <person name="Thomas B.C."/>
            <person name="Singh A."/>
            <person name="Wilkins M.J."/>
            <person name="Karaoz U."/>
            <person name="Brodie E.L."/>
            <person name="Williams K.H."/>
            <person name="Hubbard S.S."/>
            <person name="Banfield J.F."/>
        </authorList>
    </citation>
    <scope>NUCLEOTIDE SEQUENCE [LARGE SCALE GENOMIC DNA]</scope>
</reference>
<evidence type="ECO:0000256" key="12">
    <source>
        <dbReference type="RuleBase" id="RU361207"/>
    </source>
</evidence>
<evidence type="ECO:0000313" key="14">
    <source>
        <dbReference type="Proteomes" id="UP000178187"/>
    </source>
</evidence>
<keyword evidence="9 12" id="KW-0119">Carbohydrate metabolism</keyword>
<keyword evidence="7 12" id="KW-0328">Glycosyltransferase</keyword>
<organism evidence="13 14">
    <name type="scientific">Candidatus Danuiimicrobium aquiferis</name>
    <dbReference type="NCBI Taxonomy" id="1801832"/>
    <lineage>
        <taxon>Bacteria</taxon>
        <taxon>Pseudomonadati</taxon>
        <taxon>Candidatus Omnitrophota</taxon>
        <taxon>Candidatus Danuiimicrobium</taxon>
    </lineage>
</organism>
<evidence type="ECO:0000256" key="7">
    <source>
        <dbReference type="ARBA" id="ARBA00022676"/>
    </source>
</evidence>
<evidence type="ECO:0000256" key="5">
    <source>
        <dbReference type="ARBA" id="ARBA00020295"/>
    </source>
</evidence>
<dbReference type="PANTHER" id="PTHR32518:SF3">
    <property type="entry name" value="4-ALPHA-GLUCANOTRANSFERASE"/>
    <property type="match status" value="1"/>
</dbReference>
<dbReference type="GO" id="GO:0005737">
    <property type="term" value="C:cytoplasm"/>
    <property type="evidence" value="ECO:0007669"/>
    <property type="project" value="UniProtKB-SubCell"/>
</dbReference>
<dbReference type="EC" id="2.4.1.25" evidence="4 12"/>
<dbReference type="GO" id="GO:0005975">
    <property type="term" value="P:carbohydrate metabolic process"/>
    <property type="evidence" value="ECO:0007669"/>
    <property type="project" value="InterPro"/>
</dbReference>
<dbReference type="NCBIfam" id="TIGR00217">
    <property type="entry name" value="malQ"/>
    <property type="match status" value="1"/>
</dbReference>